<gene>
    <name evidence="2" type="primary">ycf54</name>
</gene>
<proteinExistence type="inferred from homology"/>
<keyword evidence="2" id="KW-0934">Plastid</keyword>
<geneLocation type="plastid" evidence="2"/>
<dbReference type="InterPro" id="IPR019616">
    <property type="entry name" value="Ycf54"/>
</dbReference>
<dbReference type="Gene3D" id="3.30.70.1860">
    <property type="entry name" value="Uncharacterised protein family Ycf54"/>
    <property type="match status" value="1"/>
</dbReference>
<comment type="similarity">
    <text evidence="1">Belongs to the ycf54 family.</text>
</comment>
<dbReference type="EMBL" id="MK281455">
    <property type="protein sequence ID" value="QAA11775.1"/>
    <property type="molecule type" value="Genomic_DNA"/>
</dbReference>
<evidence type="ECO:0000256" key="1">
    <source>
        <dbReference type="ARBA" id="ARBA00043978"/>
    </source>
</evidence>
<name>A0A3R5U0J3_9STRA</name>
<evidence type="ECO:0008006" key="3">
    <source>
        <dbReference type="Google" id="ProtNLM"/>
    </source>
</evidence>
<protein>
    <recommendedName>
        <fullName evidence="3">Ycf54</fullName>
    </recommendedName>
</protein>
<dbReference type="GeneID" id="38947860"/>
<dbReference type="InterPro" id="IPR038409">
    <property type="entry name" value="Ycf54-like_sf"/>
</dbReference>
<sequence>MKYYFIVATKDFLFREEPLEEVLRERASYYQSQQKSNDFWIVPNPNFINKYSEEFKKFLPPSFESVVSVVSTDKDFIYWLKLRYQNVASGHFNAPTNNILSPLAYN</sequence>
<dbReference type="RefSeq" id="YP_009550779.1">
    <property type="nucleotide sequence ID" value="NC_040297.1"/>
</dbReference>
<dbReference type="Pfam" id="PF10674">
    <property type="entry name" value="Ycf54"/>
    <property type="match status" value="1"/>
</dbReference>
<evidence type="ECO:0000313" key="2">
    <source>
        <dbReference type="EMBL" id="QAA11775.1"/>
    </source>
</evidence>
<dbReference type="AlphaFoldDB" id="A0A3R5U0J3"/>
<reference evidence="2" key="1">
    <citation type="journal article" date="2019" name="Genome Biol. Evol.">
        <title>Plastid Genomes and Proteins Illuminate the Evolution of Eustigmatophyte Algae and Their Bacterial Endosymbionts.</title>
        <authorList>
            <person name="Sevcikova T."/>
            <person name="Yurchenko T."/>
            <person name="Fawley K.P."/>
            <person name="Amaral R."/>
            <person name="Strnad H."/>
            <person name="Santos L.M."/>
            <person name="Fawley M.W."/>
            <person name="Elias M."/>
        </authorList>
    </citation>
    <scope>NUCLEOTIDE SEQUENCE</scope>
</reference>
<dbReference type="PANTHER" id="PTHR35319:SF2">
    <property type="entry name" value="YCF54"/>
    <property type="match status" value="1"/>
</dbReference>
<accession>A0A3R5U0J3</accession>
<organism evidence="2">
    <name type="scientific">Eustigmatophyceae sp. Mont 10/10-1w</name>
    <dbReference type="NCBI Taxonomy" id="2506145"/>
    <lineage>
        <taxon>Eukaryota</taxon>
        <taxon>Sar</taxon>
        <taxon>Stramenopiles</taxon>
        <taxon>Ochrophyta</taxon>
        <taxon>Eustigmatophyceae</taxon>
    </lineage>
</organism>
<dbReference type="PANTHER" id="PTHR35319">
    <property type="match status" value="1"/>
</dbReference>